<accession>A0A9X2R5M3</accession>
<protein>
    <submittedName>
        <fullName evidence="1">Nucleic acid-binding protein</fullName>
    </submittedName>
</protein>
<dbReference type="PANTHER" id="PTHR39550:SF1">
    <property type="entry name" value="SLL0658 PROTEIN"/>
    <property type="match status" value="1"/>
</dbReference>
<dbReference type="Proteomes" id="UP001155034">
    <property type="component" value="Unassembled WGS sequence"/>
</dbReference>
<sequence>MEGWDVLVSDTGPLISLESLPAGFQWIRSVLDRLIIPPTVLGEVAHPYGGRQAFLEEAGLRRLIDVRRPGTLSEKTLASEWHVLDEGEQDAIALSRQPGQPLLIEETAGRRVARSLGCEISGTAGLIDRARQENLLSLTEAERMWEVLLEENRISESLYQSLVQDD</sequence>
<dbReference type="Pfam" id="PF11848">
    <property type="entry name" value="DUF3368"/>
    <property type="match status" value="1"/>
</dbReference>
<evidence type="ECO:0000313" key="1">
    <source>
        <dbReference type="EMBL" id="MCS3864740.1"/>
    </source>
</evidence>
<dbReference type="EMBL" id="JANTYZ010000002">
    <property type="protein sequence ID" value="MCS3864740.1"/>
    <property type="molecule type" value="Genomic_DNA"/>
</dbReference>
<name>A0A9X2R5M3_9BACT</name>
<gene>
    <name evidence="1" type="ORF">GGP82_001286</name>
</gene>
<reference evidence="1" key="1">
    <citation type="submission" date="2022-08" db="EMBL/GenBank/DDBJ databases">
        <title>Genomic Encyclopedia of Type Strains, Phase V (KMG-V): Genome sequencing to study the core and pangenomes of soil and plant-associated prokaryotes.</title>
        <authorList>
            <person name="Whitman W."/>
        </authorList>
    </citation>
    <scope>NUCLEOTIDE SEQUENCE</scope>
    <source>
        <strain evidence="1">SP2016B</strain>
    </source>
</reference>
<dbReference type="AlphaFoldDB" id="A0A9X2R5M3"/>
<comment type="caution">
    <text evidence="1">The sequence shown here is derived from an EMBL/GenBank/DDBJ whole genome shotgun (WGS) entry which is preliminary data.</text>
</comment>
<proteinExistence type="predicted"/>
<dbReference type="PANTHER" id="PTHR39550">
    <property type="entry name" value="SLL0658 PROTEIN"/>
    <property type="match status" value="1"/>
</dbReference>
<organism evidence="1 2">
    <name type="scientific">Salinibacter ruber</name>
    <dbReference type="NCBI Taxonomy" id="146919"/>
    <lineage>
        <taxon>Bacteria</taxon>
        <taxon>Pseudomonadati</taxon>
        <taxon>Rhodothermota</taxon>
        <taxon>Rhodothermia</taxon>
        <taxon>Rhodothermales</taxon>
        <taxon>Salinibacteraceae</taxon>
        <taxon>Salinibacter</taxon>
    </lineage>
</organism>
<evidence type="ECO:0000313" key="2">
    <source>
        <dbReference type="Proteomes" id="UP001155034"/>
    </source>
</evidence>
<dbReference type="InterPro" id="IPR021799">
    <property type="entry name" value="PIN-like_prokaryotic"/>
</dbReference>